<protein>
    <submittedName>
        <fullName evidence="2">Uncharacterized protein</fullName>
    </submittedName>
</protein>
<dbReference type="Proteomes" id="UP001174909">
    <property type="component" value="Unassembled WGS sequence"/>
</dbReference>
<feature type="signal peptide" evidence="1">
    <location>
        <begin position="1"/>
        <end position="20"/>
    </location>
</feature>
<evidence type="ECO:0000313" key="2">
    <source>
        <dbReference type="EMBL" id="CAI8023300.1"/>
    </source>
</evidence>
<feature type="chain" id="PRO_5041419555" evidence="1">
    <location>
        <begin position="21"/>
        <end position="329"/>
    </location>
</feature>
<evidence type="ECO:0000313" key="3">
    <source>
        <dbReference type="Proteomes" id="UP001174909"/>
    </source>
</evidence>
<gene>
    <name evidence="2" type="ORF">GBAR_LOCUS13614</name>
</gene>
<name>A0AA35S4J0_GEOBA</name>
<dbReference type="SUPFAM" id="SSF56496">
    <property type="entry name" value="Fibrinogen C-terminal domain-like"/>
    <property type="match status" value="1"/>
</dbReference>
<dbReference type="InterPro" id="IPR036056">
    <property type="entry name" value="Fibrinogen-like_C"/>
</dbReference>
<comment type="caution">
    <text evidence="2">The sequence shown here is derived from an EMBL/GenBank/DDBJ whole genome shotgun (WGS) entry which is preliminary data.</text>
</comment>
<dbReference type="NCBIfam" id="NF040941">
    <property type="entry name" value="GGGWT_bact"/>
    <property type="match status" value="1"/>
</dbReference>
<reference evidence="2" key="1">
    <citation type="submission" date="2023-03" db="EMBL/GenBank/DDBJ databases">
        <authorList>
            <person name="Steffen K."/>
            <person name="Cardenas P."/>
        </authorList>
    </citation>
    <scope>NUCLEOTIDE SEQUENCE</scope>
</reference>
<organism evidence="2 3">
    <name type="scientific">Geodia barretti</name>
    <name type="common">Barrett's horny sponge</name>
    <dbReference type="NCBI Taxonomy" id="519541"/>
    <lineage>
        <taxon>Eukaryota</taxon>
        <taxon>Metazoa</taxon>
        <taxon>Porifera</taxon>
        <taxon>Demospongiae</taxon>
        <taxon>Heteroscleromorpha</taxon>
        <taxon>Tetractinellida</taxon>
        <taxon>Astrophorina</taxon>
        <taxon>Geodiidae</taxon>
        <taxon>Geodia</taxon>
    </lineage>
</organism>
<dbReference type="AlphaFoldDB" id="A0AA35S4J0"/>
<keyword evidence="1" id="KW-0732">Signal</keyword>
<accession>A0AA35S4J0</accession>
<keyword evidence="3" id="KW-1185">Reference proteome</keyword>
<dbReference type="EMBL" id="CASHTH010002002">
    <property type="protein sequence ID" value="CAI8023300.1"/>
    <property type="molecule type" value="Genomic_DNA"/>
</dbReference>
<dbReference type="Gene3D" id="2.60.120.1000">
    <property type="match status" value="1"/>
</dbReference>
<proteinExistence type="predicted"/>
<sequence length="329" mass="36544">MTFLALASLVLLVYSTAVCACEENDVVVLTTASRLREEIRSELNQAGNFLLTKISQLFTPGSNSNFPAASCKEILQLAPQSPSGLYWLSGTNNRPRQMNCDMERSCKGVAEGWMRVASIDMTDTSSTCPSGLRTLTSPRRLCARNIEVRGCSSVVLPVQGVEYSQVCGKIIGYQDKTPDGFHQRIIGHNTIESYYVDGISITHGDNPRKHIWTFVAALHEDDTIPNSVCPCTNTRNTPPPPDVPSFVGNDYFCDTGSENFYKYIFYGDDPLWDGAGCGPNSTCCDWNSPPWFRKEISPQTSNDIEVRLCVDEARTNEDINFETLEIYVQ</sequence>
<evidence type="ECO:0000256" key="1">
    <source>
        <dbReference type="SAM" id="SignalP"/>
    </source>
</evidence>